<dbReference type="Pfam" id="PF02167">
    <property type="entry name" value="Cytochrom_C1"/>
    <property type="match status" value="1"/>
</dbReference>
<reference evidence="9" key="1">
    <citation type="submission" date="2022-04" db="EMBL/GenBank/DDBJ databases">
        <title>A functionally conserved STORR gene fusion in Papaver species that diverged 16.8 million years ago.</title>
        <authorList>
            <person name="Catania T."/>
        </authorList>
    </citation>
    <scope>NUCLEOTIDE SEQUENCE</scope>
    <source>
        <strain evidence="9">S-188037</strain>
    </source>
</reference>
<evidence type="ECO:0000313" key="9">
    <source>
        <dbReference type="EMBL" id="KAI3858277.1"/>
    </source>
</evidence>
<dbReference type="EMBL" id="JAJJMB010014758">
    <property type="protein sequence ID" value="KAI3858277.1"/>
    <property type="molecule type" value="Genomic_DNA"/>
</dbReference>
<evidence type="ECO:0000256" key="4">
    <source>
        <dbReference type="ARBA" id="ARBA00022723"/>
    </source>
</evidence>
<evidence type="ECO:0000256" key="6">
    <source>
        <dbReference type="ARBA" id="ARBA00023004"/>
    </source>
</evidence>
<proteinExistence type="predicted"/>
<organism evidence="9 10">
    <name type="scientific">Papaver atlanticum</name>
    <dbReference type="NCBI Taxonomy" id="357466"/>
    <lineage>
        <taxon>Eukaryota</taxon>
        <taxon>Viridiplantae</taxon>
        <taxon>Streptophyta</taxon>
        <taxon>Embryophyta</taxon>
        <taxon>Tracheophyta</taxon>
        <taxon>Spermatophyta</taxon>
        <taxon>Magnoliopsida</taxon>
        <taxon>Ranunculales</taxon>
        <taxon>Papaveraceae</taxon>
        <taxon>Papaveroideae</taxon>
        <taxon>Papaver</taxon>
    </lineage>
</organism>
<evidence type="ECO:0000256" key="5">
    <source>
        <dbReference type="ARBA" id="ARBA00022989"/>
    </source>
</evidence>
<keyword evidence="3 8" id="KW-0812">Transmembrane</keyword>
<dbReference type="GO" id="GO:0016020">
    <property type="term" value="C:membrane"/>
    <property type="evidence" value="ECO:0007669"/>
    <property type="project" value="UniProtKB-SubCell"/>
</dbReference>
<evidence type="ECO:0000256" key="7">
    <source>
        <dbReference type="ARBA" id="ARBA00023136"/>
    </source>
</evidence>
<evidence type="ECO:0000313" key="10">
    <source>
        <dbReference type="Proteomes" id="UP001202328"/>
    </source>
</evidence>
<feature type="transmembrane region" description="Helical" evidence="8">
    <location>
        <begin position="25"/>
        <end position="43"/>
    </location>
</feature>
<dbReference type="GO" id="GO:0046872">
    <property type="term" value="F:metal ion binding"/>
    <property type="evidence" value="ECO:0007669"/>
    <property type="project" value="UniProtKB-KW"/>
</dbReference>
<evidence type="ECO:0000256" key="3">
    <source>
        <dbReference type="ARBA" id="ARBA00022692"/>
    </source>
</evidence>
<name>A0AAD4X6Y1_9MAGN</name>
<dbReference type="InterPro" id="IPR002326">
    <property type="entry name" value="Cyt_c1"/>
</dbReference>
<keyword evidence="4" id="KW-0479">Metal-binding</keyword>
<dbReference type="Gene3D" id="1.10.760.10">
    <property type="entry name" value="Cytochrome c-like domain"/>
    <property type="match status" value="1"/>
</dbReference>
<keyword evidence="6" id="KW-0408">Iron</keyword>
<comment type="subcellular location">
    <subcellularLocation>
        <location evidence="1">Membrane</location>
    </subcellularLocation>
</comment>
<sequence>GFANGGAYPPDLSLITKARYNGQNYVFPFLLATVILLLVLRNITLVKHDVQHYFSGECVKYLDTEPFISLQILAIKDVDVAELGLSYLTGMSMIRWSFSILYTFNIFSLTGCSNNGDGHRTKLTT</sequence>
<keyword evidence="10" id="KW-1185">Reference proteome</keyword>
<dbReference type="AlphaFoldDB" id="A0AAD4X6Y1"/>
<protein>
    <submittedName>
        <fullName evidence="9">Uncharacterized protein</fullName>
    </submittedName>
</protein>
<evidence type="ECO:0000256" key="1">
    <source>
        <dbReference type="ARBA" id="ARBA00004370"/>
    </source>
</evidence>
<keyword evidence="7 8" id="KW-0472">Membrane</keyword>
<comment type="caution">
    <text evidence="9">The sequence shown here is derived from an EMBL/GenBank/DDBJ whole genome shotgun (WGS) entry which is preliminary data.</text>
</comment>
<dbReference type="GO" id="GO:0020037">
    <property type="term" value="F:heme binding"/>
    <property type="evidence" value="ECO:0007669"/>
    <property type="project" value="InterPro"/>
</dbReference>
<dbReference type="InterPro" id="IPR036909">
    <property type="entry name" value="Cyt_c-like_dom_sf"/>
</dbReference>
<gene>
    <name evidence="9" type="ORF">MKW98_021697</name>
</gene>
<keyword evidence="2" id="KW-0349">Heme</keyword>
<evidence type="ECO:0000256" key="2">
    <source>
        <dbReference type="ARBA" id="ARBA00022617"/>
    </source>
</evidence>
<keyword evidence="5 8" id="KW-1133">Transmembrane helix</keyword>
<feature type="non-terminal residue" evidence="9">
    <location>
        <position position="1"/>
    </location>
</feature>
<dbReference type="SUPFAM" id="SSF46626">
    <property type="entry name" value="Cytochrome c"/>
    <property type="match status" value="1"/>
</dbReference>
<accession>A0AAD4X6Y1</accession>
<evidence type="ECO:0000256" key="8">
    <source>
        <dbReference type="SAM" id="Phobius"/>
    </source>
</evidence>
<dbReference type="GO" id="GO:0009055">
    <property type="term" value="F:electron transfer activity"/>
    <property type="evidence" value="ECO:0007669"/>
    <property type="project" value="InterPro"/>
</dbReference>
<dbReference type="Proteomes" id="UP001202328">
    <property type="component" value="Unassembled WGS sequence"/>
</dbReference>